<keyword evidence="10" id="KW-1185">Reference proteome</keyword>
<organism evidence="9 10">
    <name type="scientific">Suttonella indologenes</name>
    <dbReference type="NCBI Taxonomy" id="13276"/>
    <lineage>
        <taxon>Bacteria</taxon>
        <taxon>Pseudomonadati</taxon>
        <taxon>Pseudomonadota</taxon>
        <taxon>Gammaproteobacteria</taxon>
        <taxon>Cardiobacteriales</taxon>
        <taxon>Cardiobacteriaceae</taxon>
        <taxon>Suttonella</taxon>
    </lineage>
</organism>
<feature type="transmembrane region" description="Helical" evidence="8">
    <location>
        <begin position="42"/>
        <end position="61"/>
    </location>
</feature>
<feature type="transmembrane region" description="Helical" evidence="8">
    <location>
        <begin position="16"/>
        <end position="37"/>
    </location>
</feature>
<evidence type="ECO:0000313" key="9">
    <source>
        <dbReference type="EMBL" id="SUO97731.1"/>
    </source>
</evidence>
<dbReference type="GO" id="GO:0071281">
    <property type="term" value="P:cellular response to iron ion"/>
    <property type="evidence" value="ECO:0007669"/>
    <property type="project" value="UniProtKB-ARBA"/>
</dbReference>
<feature type="transmembrane region" description="Helical" evidence="8">
    <location>
        <begin position="93"/>
        <end position="112"/>
    </location>
</feature>
<dbReference type="GO" id="GO:0006826">
    <property type="term" value="P:iron ion transport"/>
    <property type="evidence" value="ECO:0007669"/>
    <property type="project" value="UniProtKB-KW"/>
</dbReference>
<feature type="transmembrane region" description="Helical" evidence="8">
    <location>
        <begin position="135"/>
        <end position="154"/>
    </location>
</feature>
<keyword evidence="3" id="KW-0408">Iron</keyword>
<dbReference type="PANTHER" id="PTHR30477:SF13">
    <property type="entry name" value="IRON TRANSPORT SYSTEM MEMBRANE PROTEIN HI_0360-RELATED"/>
    <property type="match status" value="1"/>
</dbReference>
<keyword evidence="6 8" id="KW-0472">Membrane</keyword>
<dbReference type="AlphaFoldDB" id="A0A380N1F4"/>
<dbReference type="CDD" id="cd06550">
    <property type="entry name" value="TM_ABC_iron-siderophores_like"/>
    <property type="match status" value="1"/>
</dbReference>
<dbReference type="InterPro" id="IPR001626">
    <property type="entry name" value="ABC_TroCD"/>
</dbReference>
<evidence type="ECO:0000256" key="6">
    <source>
        <dbReference type="ARBA" id="ARBA00023136"/>
    </source>
</evidence>
<evidence type="ECO:0000256" key="2">
    <source>
        <dbReference type="ARBA" id="ARBA00008034"/>
    </source>
</evidence>
<dbReference type="PANTHER" id="PTHR30477">
    <property type="entry name" value="ABC-TRANSPORTER METAL-BINDING PROTEIN"/>
    <property type="match status" value="1"/>
</dbReference>
<dbReference type="Proteomes" id="UP000254575">
    <property type="component" value="Unassembled WGS sequence"/>
</dbReference>
<accession>A0A380N1F4</accession>
<dbReference type="OrthoDB" id="9804300at2"/>
<keyword evidence="7" id="KW-0813">Transport</keyword>
<protein>
    <submittedName>
        <fullName evidence="9">Manganese transport system membrane protein mntB</fullName>
    </submittedName>
</protein>
<dbReference type="FunFam" id="1.10.3470.10:FF:000003">
    <property type="entry name" value="Iron ABC transporter permease SitD"/>
    <property type="match status" value="1"/>
</dbReference>
<keyword evidence="5 8" id="KW-1133">Transmembrane helix</keyword>
<comment type="similarity">
    <text evidence="2 7">Belongs to the ABC-3 integral membrane protein family.</text>
</comment>
<dbReference type="RefSeq" id="WP_115218754.1">
    <property type="nucleotide sequence ID" value="NZ_UHIA01000004.1"/>
</dbReference>
<sequence>MLELLLEPFSFGYMRHAMFASSIVGGICALLSVFLLLKRWSLIGDALSHAVVPGVAGAYALGLPYSLGAFFTGFLAAAAILGLGRIPKFKQDAVIGLVFSSFFAAGLLLISLKPTAINISAVIYGNILAISDADLWQISAISLFTLIFIICKWRDFQLLFFDETQAITAGLAVKTLKVFFFALLSAAIVASLQTVGAILVISLMITPGATAYFLSDRLSRVLIIAAFLGISTCFCGSYLSYFVNLPTGALIVALQSLFFALAFFAAPKYGLLAQGRHQRQP</sequence>
<evidence type="ECO:0000313" key="10">
    <source>
        <dbReference type="Proteomes" id="UP000254575"/>
    </source>
</evidence>
<dbReference type="InterPro" id="IPR037294">
    <property type="entry name" value="ABC_BtuC-like"/>
</dbReference>
<feature type="transmembrane region" description="Helical" evidence="8">
    <location>
        <begin position="249"/>
        <end position="271"/>
    </location>
</feature>
<keyword evidence="4 7" id="KW-0812">Transmembrane</keyword>
<gene>
    <name evidence="9" type="primary">mntB_2</name>
    <name evidence="9" type="ORF">NCTC10717_01592</name>
</gene>
<dbReference type="EMBL" id="UHIA01000004">
    <property type="protein sequence ID" value="SUO97731.1"/>
    <property type="molecule type" value="Genomic_DNA"/>
</dbReference>
<dbReference type="GO" id="GO:0010043">
    <property type="term" value="P:response to zinc ion"/>
    <property type="evidence" value="ECO:0007669"/>
    <property type="project" value="TreeGrafter"/>
</dbReference>
<keyword evidence="3" id="KW-0410">Iron transport</keyword>
<evidence type="ECO:0000256" key="5">
    <source>
        <dbReference type="ARBA" id="ARBA00022989"/>
    </source>
</evidence>
<dbReference type="Pfam" id="PF00950">
    <property type="entry name" value="ABC-3"/>
    <property type="match status" value="1"/>
</dbReference>
<evidence type="ECO:0000256" key="8">
    <source>
        <dbReference type="SAM" id="Phobius"/>
    </source>
</evidence>
<evidence type="ECO:0000256" key="7">
    <source>
        <dbReference type="RuleBase" id="RU003943"/>
    </source>
</evidence>
<dbReference type="GO" id="GO:0043190">
    <property type="term" value="C:ATP-binding cassette (ABC) transporter complex"/>
    <property type="evidence" value="ECO:0007669"/>
    <property type="project" value="InterPro"/>
</dbReference>
<keyword evidence="3" id="KW-0406">Ion transport</keyword>
<feature type="transmembrane region" description="Helical" evidence="8">
    <location>
        <begin position="67"/>
        <end position="86"/>
    </location>
</feature>
<dbReference type="GO" id="GO:0055085">
    <property type="term" value="P:transmembrane transport"/>
    <property type="evidence" value="ECO:0007669"/>
    <property type="project" value="InterPro"/>
</dbReference>
<dbReference type="Gene3D" id="1.10.3470.10">
    <property type="entry name" value="ABC transporter involved in vitamin B12 uptake, BtuC"/>
    <property type="match status" value="1"/>
</dbReference>
<feature type="transmembrane region" description="Helical" evidence="8">
    <location>
        <begin position="221"/>
        <end position="243"/>
    </location>
</feature>
<reference evidence="9 10" key="1">
    <citation type="submission" date="2018-06" db="EMBL/GenBank/DDBJ databases">
        <authorList>
            <consortium name="Pathogen Informatics"/>
            <person name="Doyle S."/>
        </authorList>
    </citation>
    <scope>NUCLEOTIDE SEQUENCE [LARGE SCALE GENOMIC DNA]</scope>
    <source>
        <strain evidence="9 10">NCTC10717</strain>
    </source>
</reference>
<evidence type="ECO:0000256" key="3">
    <source>
        <dbReference type="ARBA" id="ARBA00022496"/>
    </source>
</evidence>
<evidence type="ECO:0000256" key="1">
    <source>
        <dbReference type="ARBA" id="ARBA00004141"/>
    </source>
</evidence>
<dbReference type="SUPFAM" id="SSF81345">
    <property type="entry name" value="ABC transporter involved in vitamin B12 uptake, BtuC"/>
    <property type="match status" value="1"/>
</dbReference>
<evidence type="ECO:0000256" key="4">
    <source>
        <dbReference type="ARBA" id="ARBA00022692"/>
    </source>
</evidence>
<proteinExistence type="inferred from homology"/>
<name>A0A380N1F4_9GAMM</name>
<comment type="subcellular location">
    <subcellularLocation>
        <location evidence="7">Cell membrane</location>
        <topology evidence="7">Multi-pass membrane protein</topology>
    </subcellularLocation>
    <subcellularLocation>
        <location evidence="1">Membrane</location>
        <topology evidence="1">Multi-pass membrane protein</topology>
    </subcellularLocation>
</comment>